<reference evidence="1 2" key="1">
    <citation type="journal article" date="2020" name="Int. J. Syst. Evol. Microbiol.">
        <title>Reclassification of Streptomyces castelarensis and Streptomyces sporoclivatus as later heterotypic synonyms of Streptomyces antimycoticus.</title>
        <authorList>
            <person name="Komaki H."/>
            <person name="Tamura T."/>
        </authorList>
    </citation>
    <scope>NUCLEOTIDE SEQUENCE [LARGE SCALE GENOMIC DNA]</scope>
    <source>
        <strain evidence="1 2">NBRC 12839</strain>
    </source>
</reference>
<evidence type="ECO:0000313" key="1">
    <source>
        <dbReference type="EMBL" id="GDY46184.1"/>
    </source>
</evidence>
<accession>A0A4D4KDE2</accession>
<dbReference type="Gene3D" id="1.10.10.470">
    <property type="entry name" value="Maltooligosyl trehalose synthase, domain 4"/>
    <property type="match status" value="1"/>
</dbReference>
<evidence type="ECO:0000313" key="2">
    <source>
        <dbReference type="Proteomes" id="UP000299290"/>
    </source>
</evidence>
<organism evidence="1 2">
    <name type="scientific">Streptomyces antimycoticus</name>
    <dbReference type="NCBI Taxonomy" id="68175"/>
    <lineage>
        <taxon>Bacteria</taxon>
        <taxon>Bacillati</taxon>
        <taxon>Actinomycetota</taxon>
        <taxon>Actinomycetes</taxon>
        <taxon>Kitasatosporales</taxon>
        <taxon>Streptomycetaceae</taxon>
        <taxon>Streptomyces</taxon>
        <taxon>Streptomyces violaceusniger group</taxon>
    </lineage>
</organism>
<dbReference type="SUPFAM" id="SSF51445">
    <property type="entry name" value="(Trans)glycosidases"/>
    <property type="match status" value="1"/>
</dbReference>
<dbReference type="InterPro" id="IPR017853">
    <property type="entry name" value="GH"/>
</dbReference>
<proteinExistence type="predicted"/>
<dbReference type="GO" id="GO:0005992">
    <property type="term" value="P:trehalose biosynthetic process"/>
    <property type="evidence" value="ECO:0007669"/>
    <property type="project" value="TreeGrafter"/>
</dbReference>
<dbReference type="PANTHER" id="PTHR10357:SF216">
    <property type="entry name" value="MALTOOLIGOSYL TREHALOSE SYNTHASE-RELATED"/>
    <property type="match status" value="1"/>
</dbReference>
<dbReference type="Gene3D" id="3.20.20.80">
    <property type="entry name" value="Glycosidases"/>
    <property type="match status" value="1"/>
</dbReference>
<gene>
    <name evidence="1" type="ORF">SANT12839_070660</name>
</gene>
<dbReference type="AlphaFoldDB" id="A0A4D4KDE2"/>
<dbReference type="Gene3D" id="3.30.1590.10">
    <property type="entry name" value="Maltooligosyl trehalose synthase, domain 2"/>
    <property type="match status" value="1"/>
</dbReference>
<keyword evidence="2" id="KW-1185">Reference proteome</keyword>
<dbReference type="EMBL" id="BJHV01000001">
    <property type="protein sequence ID" value="GDY46184.1"/>
    <property type="molecule type" value="Genomic_DNA"/>
</dbReference>
<sequence>MLRDGPESPYARWFDIDWQAQGGKVLLPVLGGPLGEEWERLRVADGVLRYYDHAFPLRPGTEGLPLAALLDAQWYRLGWWRLARTELNYRRFFTISELIAVRVEDPEVFDATHATLLELIRDGIVDGLRIDHPDGLADPEGYLRRLDRAVRTATGEASDQEGGGGRWTVVEKILARDERLPTTWPVAGTTGYDALHHIDGLFVDPDGLAKLTARYRAFAAPPADLGGDWPATVRRAVREVVTHELAAEVARLTRTASRICAADPRLRDHAPWALRTAIRELLVRLPVYRPYASVGGPPATDADAVMLRSAAADARGAFTVEQEARVVRVVRDAALGRLGDGPDHRDFCARFAQTAAALRAKSVEDTAFYRYTPLLSAAEVGGDPGRPAVAPEEFHAFAARRSRDWPATGTVLSTHDTKRSADARARLAALTECPGWWARTVEELTRSAPGPDPHLAWTAWQTALALGHGDAARLVPAVLKGVREAGLRTTWTEQNAAYEEEVSAFLEAGPCAADPSVWAAIGAELDGPARANALGAALLQLTMPGVPDLYMGTEHLYTALVDPDNRRPPEFGGEPEARGVSAEKLLLTRAALRLRRERPKWFGPGSGYAPLTAEGPSAAHCVAFVRADAGSEGGGGGGAVTVVTRLSRRLTEAGGWGATRLPLPAGRWRDLLTGRTAEGSEALDELLSGLPVALLVRS</sequence>
<dbReference type="Proteomes" id="UP000299290">
    <property type="component" value="Unassembled WGS sequence"/>
</dbReference>
<dbReference type="GO" id="GO:0047470">
    <property type="term" value="F:(1,4)-alpha-D-glucan 1-alpha-D-glucosylmutase activity"/>
    <property type="evidence" value="ECO:0007669"/>
    <property type="project" value="TreeGrafter"/>
</dbReference>
<dbReference type="InterPro" id="IPR013797">
    <property type="entry name" value="Maltooligo_trehalose_synth_4"/>
</dbReference>
<dbReference type="Gene3D" id="1.10.150.200">
    <property type="entry name" value="Maltooligosyl trehalose synthase, domain 3"/>
    <property type="match status" value="1"/>
</dbReference>
<comment type="caution">
    <text evidence="1">The sequence shown here is derived from an EMBL/GenBank/DDBJ whole genome shotgun (WGS) entry which is preliminary data.</text>
</comment>
<protein>
    <submittedName>
        <fullName evidence="1">Malto-oligosyltrehalose synthase</fullName>
    </submittedName>
</protein>
<dbReference type="NCBIfam" id="TIGR02401">
    <property type="entry name" value="trehalose_TreY"/>
    <property type="match status" value="1"/>
</dbReference>
<dbReference type="GO" id="GO:0030980">
    <property type="term" value="P:alpha-glucan catabolic process"/>
    <property type="evidence" value="ECO:0007669"/>
    <property type="project" value="TreeGrafter"/>
</dbReference>
<dbReference type="InterPro" id="IPR012767">
    <property type="entry name" value="Trehalose_TreY"/>
</dbReference>
<dbReference type="PANTHER" id="PTHR10357">
    <property type="entry name" value="ALPHA-AMYLASE FAMILY MEMBER"/>
    <property type="match status" value="1"/>
</dbReference>
<name>A0A4D4KDE2_9ACTN</name>